<gene>
    <name evidence="2" type="ORF">LR48_Vigan11g102800</name>
</gene>
<feature type="compositionally biased region" description="Polar residues" evidence="1">
    <location>
        <begin position="9"/>
        <end position="21"/>
    </location>
</feature>
<dbReference type="EMBL" id="CM003381">
    <property type="protein sequence ID" value="KOM57995.1"/>
    <property type="molecule type" value="Genomic_DNA"/>
</dbReference>
<reference evidence="3" key="1">
    <citation type="journal article" date="2015" name="Proc. Natl. Acad. Sci. U.S.A.">
        <title>Genome sequencing of adzuki bean (Vigna angularis) provides insight into high starch and low fat accumulation and domestication.</title>
        <authorList>
            <person name="Yang K."/>
            <person name="Tian Z."/>
            <person name="Chen C."/>
            <person name="Luo L."/>
            <person name="Zhao B."/>
            <person name="Wang Z."/>
            <person name="Yu L."/>
            <person name="Li Y."/>
            <person name="Sun Y."/>
            <person name="Li W."/>
            <person name="Chen Y."/>
            <person name="Li Y."/>
            <person name="Zhang Y."/>
            <person name="Ai D."/>
            <person name="Zhao J."/>
            <person name="Shang C."/>
            <person name="Ma Y."/>
            <person name="Wu B."/>
            <person name="Wang M."/>
            <person name="Gao L."/>
            <person name="Sun D."/>
            <person name="Zhang P."/>
            <person name="Guo F."/>
            <person name="Wang W."/>
            <person name="Li Y."/>
            <person name="Wang J."/>
            <person name="Varshney R.K."/>
            <person name="Wang J."/>
            <person name="Ling H.Q."/>
            <person name="Wan P."/>
        </authorList>
    </citation>
    <scope>NUCLEOTIDE SEQUENCE</scope>
    <source>
        <strain evidence="3">cv. Jingnong 6</strain>
    </source>
</reference>
<evidence type="ECO:0000256" key="1">
    <source>
        <dbReference type="SAM" id="MobiDB-lite"/>
    </source>
</evidence>
<dbReference type="Proteomes" id="UP000053144">
    <property type="component" value="Chromosome 11"/>
</dbReference>
<evidence type="ECO:0000313" key="3">
    <source>
        <dbReference type="Proteomes" id="UP000053144"/>
    </source>
</evidence>
<sequence length="102" mass="11571">MSKRPCIQQVLQPWETNTSRNPAAGKESSSRTQLIQQLFTSTFTPQQQLGELHGPACIGEEEPTVEVVNKITRVGAKWRGPHPIFSRERSYYSEICARNKVE</sequence>
<accession>A0A0L9VSG5</accession>
<evidence type="ECO:0000313" key="2">
    <source>
        <dbReference type="EMBL" id="KOM57995.1"/>
    </source>
</evidence>
<dbReference type="Gramene" id="KOM57995">
    <property type="protein sequence ID" value="KOM57995"/>
    <property type="gene ID" value="LR48_Vigan11g102800"/>
</dbReference>
<name>A0A0L9VSG5_PHAAN</name>
<organism evidence="2 3">
    <name type="scientific">Phaseolus angularis</name>
    <name type="common">Azuki bean</name>
    <name type="synonym">Vigna angularis</name>
    <dbReference type="NCBI Taxonomy" id="3914"/>
    <lineage>
        <taxon>Eukaryota</taxon>
        <taxon>Viridiplantae</taxon>
        <taxon>Streptophyta</taxon>
        <taxon>Embryophyta</taxon>
        <taxon>Tracheophyta</taxon>
        <taxon>Spermatophyta</taxon>
        <taxon>Magnoliopsida</taxon>
        <taxon>eudicotyledons</taxon>
        <taxon>Gunneridae</taxon>
        <taxon>Pentapetalae</taxon>
        <taxon>rosids</taxon>
        <taxon>fabids</taxon>
        <taxon>Fabales</taxon>
        <taxon>Fabaceae</taxon>
        <taxon>Papilionoideae</taxon>
        <taxon>50 kb inversion clade</taxon>
        <taxon>NPAAA clade</taxon>
        <taxon>indigoferoid/millettioid clade</taxon>
        <taxon>Phaseoleae</taxon>
        <taxon>Vigna</taxon>
    </lineage>
</organism>
<feature type="region of interest" description="Disordered" evidence="1">
    <location>
        <begin position="1"/>
        <end position="31"/>
    </location>
</feature>
<proteinExistence type="predicted"/>
<dbReference type="AlphaFoldDB" id="A0A0L9VSG5"/>
<protein>
    <submittedName>
        <fullName evidence="2">Uncharacterized protein</fullName>
    </submittedName>
</protein>